<dbReference type="Pfam" id="PF07883">
    <property type="entry name" value="Cupin_2"/>
    <property type="match status" value="1"/>
</dbReference>
<evidence type="ECO:0000259" key="4">
    <source>
        <dbReference type="PROSITE" id="PS01124"/>
    </source>
</evidence>
<dbReference type="InterPro" id="IPR037923">
    <property type="entry name" value="HTH-like"/>
</dbReference>
<sequence length="297" mass="34294">MEASPFAVPRPCALRDLSPVVHWARHHVRTPSFHWKRRIYDFELLFVKHGEILATIGDERHSAGAGTLLVLPPWTPHAVVIRSEPHAELLGVHFDFFDGAAAGHDIIVDEGQINPLAFSAVPYTFDKPLLAKLYYPNVSARIVSLLEGVIQEWQERLPGYDAACKAMLLQLFTLLVRPGSESARRPHPKYEQPLFALTDEIRRHYSRRWSSAEMAKFLLVHEDYMSRQFKALMGVGPNKFVQSVRHQEAKRLLRETDHTIERISAEVGYEDFHYFSRIFKRWEGMTALQFRKLTRTI</sequence>
<dbReference type="Pfam" id="PF12833">
    <property type="entry name" value="HTH_18"/>
    <property type="match status" value="1"/>
</dbReference>
<evidence type="ECO:0000256" key="3">
    <source>
        <dbReference type="ARBA" id="ARBA00023163"/>
    </source>
</evidence>
<dbReference type="Proteomes" id="UP000665561">
    <property type="component" value="Unassembled WGS sequence"/>
</dbReference>
<keyword evidence="1" id="KW-0805">Transcription regulation</keyword>
<keyword evidence="6" id="KW-1185">Reference proteome</keyword>
<evidence type="ECO:0000256" key="2">
    <source>
        <dbReference type="ARBA" id="ARBA00023125"/>
    </source>
</evidence>
<dbReference type="Gene3D" id="2.60.120.10">
    <property type="entry name" value="Jelly Rolls"/>
    <property type="match status" value="1"/>
</dbReference>
<comment type="caution">
    <text evidence="5">The sequence shown here is derived from an EMBL/GenBank/DDBJ whole genome shotgun (WGS) entry which is preliminary data.</text>
</comment>
<dbReference type="PANTHER" id="PTHR43280">
    <property type="entry name" value="ARAC-FAMILY TRANSCRIPTIONAL REGULATOR"/>
    <property type="match status" value="1"/>
</dbReference>
<dbReference type="RefSeq" id="WP_161741213.1">
    <property type="nucleotide sequence ID" value="NZ_JAAAMV010000001.1"/>
</dbReference>
<evidence type="ECO:0000313" key="5">
    <source>
        <dbReference type="EMBL" id="NBD22938.1"/>
    </source>
</evidence>
<dbReference type="InterPro" id="IPR009057">
    <property type="entry name" value="Homeodomain-like_sf"/>
</dbReference>
<dbReference type="SUPFAM" id="SSF51215">
    <property type="entry name" value="Regulatory protein AraC"/>
    <property type="match status" value="1"/>
</dbReference>
<dbReference type="Gene3D" id="1.10.10.60">
    <property type="entry name" value="Homeodomain-like"/>
    <property type="match status" value="2"/>
</dbReference>
<proteinExistence type="predicted"/>
<feature type="domain" description="HTH araC/xylS-type" evidence="4">
    <location>
        <begin position="195"/>
        <end position="293"/>
    </location>
</feature>
<organism evidence="5 6">
    <name type="scientific">Paenibacillus glycinis</name>
    <dbReference type="NCBI Taxonomy" id="2697035"/>
    <lineage>
        <taxon>Bacteria</taxon>
        <taxon>Bacillati</taxon>
        <taxon>Bacillota</taxon>
        <taxon>Bacilli</taxon>
        <taxon>Bacillales</taxon>
        <taxon>Paenibacillaceae</taxon>
        <taxon>Paenibacillus</taxon>
    </lineage>
</organism>
<dbReference type="SMART" id="SM00342">
    <property type="entry name" value="HTH_ARAC"/>
    <property type="match status" value="1"/>
</dbReference>
<dbReference type="InterPro" id="IPR013096">
    <property type="entry name" value="Cupin_2"/>
</dbReference>
<keyword evidence="2" id="KW-0238">DNA-binding</keyword>
<name>A0ABW9XK47_9BACL</name>
<keyword evidence="3" id="KW-0804">Transcription</keyword>
<evidence type="ECO:0000256" key="1">
    <source>
        <dbReference type="ARBA" id="ARBA00023015"/>
    </source>
</evidence>
<dbReference type="SUPFAM" id="SSF46689">
    <property type="entry name" value="Homeodomain-like"/>
    <property type="match status" value="1"/>
</dbReference>
<gene>
    <name evidence="5" type="ORF">GT019_03530</name>
</gene>
<evidence type="ECO:0000313" key="6">
    <source>
        <dbReference type="Proteomes" id="UP000665561"/>
    </source>
</evidence>
<dbReference type="EMBL" id="JAAAMV010000001">
    <property type="protein sequence ID" value="NBD22938.1"/>
    <property type="molecule type" value="Genomic_DNA"/>
</dbReference>
<dbReference type="PROSITE" id="PS01124">
    <property type="entry name" value="HTH_ARAC_FAMILY_2"/>
    <property type="match status" value="1"/>
</dbReference>
<dbReference type="InterPro" id="IPR014710">
    <property type="entry name" value="RmlC-like_jellyroll"/>
</dbReference>
<accession>A0ABW9XK47</accession>
<dbReference type="PANTHER" id="PTHR43280:SF2">
    <property type="entry name" value="HTH-TYPE TRANSCRIPTIONAL REGULATOR EXSA"/>
    <property type="match status" value="1"/>
</dbReference>
<reference evidence="5 6" key="1">
    <citation type="submission" date="2020-01" db="EMBL/GenBank/DDBJ databases">
        <title>Paenibacillus soybeanensis sp. nov. isolated from the nodules of soybean (Glycine max(L.) Merr).</title>
        <authorList>
            <person name="Wang H."/>
        </authorList>
    </citation>
    <scope>NUCLEOTIDE SEQUENCE [LARGE SCALE GENOMIC DNA]</scope>
    <source>
        <strain evidence="5 6">T1</strain>
    </source>
</reference>
<protein>
    <submittedName>
        <fullName evidence="5">Helix-turn-helix domain-containing protein</fullName>
    </submittedName>
</protein>
<dbReference type="InterPro" id="IPR018060">
    <property type="entry name" value="HTH_AraC"/>
</dbReference>